<evidence type="ECO:0000313" key="4">
    <source>
        <dbReference type="Proteomes" id="UP000474159"/>
    </source>
</evidence>
<evidence type="ECO:0000256" key="2">
    <source>
        <dbReference type="SAM" id="MobiDB-lite"/>
    </source>
</evidence>
<dbReference type="InterPro" id="IPR023346">
    <property type="entry name" value="Lysozyme-like_dom_sf"/>
</dbReference>
<dbReference type="RefSeq" id="WP_151000153.1">
    <property type="nucleotide sequence ID" value="NZ_VZZK01000009.1"/>
</dbReference>
<dbReference type="OrthoDB" id="7969855at2"/>
<feature type="compositionally biased region" description="Gly residues" evidence="2">
    <location>
        <begin position="499"/>
        <end position="508"/>
    </location>
</feature>
<dbReference type="SUPFAM" id="SSF53955">
    <property type="entry name" value="Lysozyme-like"/>
    <property type="match status" value="1"/>
</dbReference>
<dbReference type="EMBL" id="VZZK01000009">
    <property type="protein sequence ID" value="KAB1079418.1"/>
    <property type="molecule type" value="Genomic_DNA"/>
</dbReference>
<dbReference type="AlphaFoldDB" id="A0A6L3T7D1"/>
<keyword evidence="1" id="KW-0175">Coiled coil</keyword>
<feature type="region of interest" description="Disordered" evidence="2">
    <location>
        <begin position="499"/>
        <end position="541"/>
    </location>
</feature>
<feature type="coiled-coil region" evidence="1">
    <location>
        <begin position="420"/>
        <end position="454"/>
    </location>
</feature>
<feature type="region of interest" description="Disordered" evidence="2">
    <location>
        <begin position="760"/>
        <end position="811"/>
    </location>
</feature>
<keyword evidence="4" id="KW-1185">Reference proteome</keyword>
<name>A0A6L3T7D1_9HYPH</name>
<evidence type="ECO:0000313" key="3">
    <source>
        <dbReference type="EMBL" id="KAB1079418.1"/>
    </source>
</evidence>
<protein>
    <submittedName>
        <fullName evidence="3">Erythromycin esterase family protein</fullName>
    </submittedName>
</protein>
<organism evidence="3 4">
    <name type="scientific">Methylobacterium soli</name>
    <dbReference type="NCBI Taxonomy" id="553447"/>
    <lineage>
        <taxon>Bacteria</taxon>
        <taxon>Pseudomonadati</taxon>
        <taxon>Pseudomonadota</taxon>
        <taxon>Alphaproteobacteria</taxon>
        <taxon>Hyphomicrobiales</taxon>
        <taxon>Methylobacteriaceae</taxon>
        <taxon>Methylobacterium</taxon>
    </lineage>
</organism>
<sequence length="811" mass="85553">MAEADSLRLVAEVVDKFSGPLRALRSNLQSMSKDGASHTEAVVKGFQKVESAAKSAGTTAATTLNPALAAIGITGLSVVAAMTGVGAAIRSLGGSVSALAMLGRETSVSAENLRVLQSVMGKFGIEADASAGAIKTFAQNMRLAKDGIGPIMEFLRTQGRTAEGRAYFNQLADSLKSSKDNGEALMKALEGLEHIQDPAGRMKYAEQIFGNADIGRLGDQHLGRLRDIIEKQRKLLGPLDPATVKAAEDFEKAMSGLRGTMQRLGTAIATEAMPYVSEFVKGIESLVKDGRQDITGPLRQSVRDVGEALKSIDWAQAGKDASDFVKGATEGIKSLLESVSAVVKAIRALNEGRYAEAFRHLDGGSGPLARKLAPLPGDDKIARDEEIAKTRGQITTTREQGNLLRDVLKEAEESGDRGKAQQMRNALDLNSRRMKDLEEALRKLTDGTATVQQQSFGTDGSLAGLIHQAAYGGGGAVGSMGRVGNLLARRGGGIYLPEGGGARGGSSGGVPRISPRPGGPGEAVRRFQRGEGNGEESGGSIAAKYPDGLAAGIKQSAKDLGISAEDLATVISYETGGTFDPWKRGPTTKWGTHRGLIQWGEPQARKYGVTKDMSPGEQMRAVTRYLRDRGVKPGMGIHQVYGAINAGGVSDWHLNQRDAAAGGAPGTVREKVDNQMGAHRRKALALLRADKTDVAESGERADGAGFAARERARRAFETGGNSDFAADYRSRQAAADRNRLGLGGDGGQSLMDRAFRSPLMGGPRVENNGTVEVHVARPGPDTRVSTSASGNLFRDVRLNRGATMAQASQEN</sequence>
<dbReference type="Proteomes" id="UP000474159">
    <property type="component" value="Unassembled WGS sequence"/>
</dbReference>
<comment type="caution">
    <text evidence="3">The sequence shown here is derived from an EMBL/GenBank/DDBJ whole genome shotgun (WGS) entry which is preliminary data.</text>
</comment>
<gene>
    <name evidence="3" type="ORF">F6X53_11485</name>
</gene>
<evidence type="ECO:0000256" key="1">
    <source>
        <dbReference type="SAM" id="Coils"/>
    </source>
</evidence>
<reference evidence="3 4" key="1">
    <citation type="submission" date="2019-09" db="EMBL/GenBank/DDBJ databases">
        <title>YIM 48816 draft genome.</title>
        <authorList>
            <person name="Jiang L."/>
        </authorList>
    </citation>
    <scope>NUCLEOTIDE SEQUENCE [LARGE SCALE GENOMIC DNA]</scope>
    <source>
        <strain evidence="3 4">YIM 48816</strain>
    </source>
</reference>
<proteinExistence type="predicted"/>
<accession>A0A6L3T7D1</accession>